<evidence type="ECO:0000313" key="2">
    <source>
        <dbReference type="EMBL" id="MBC6469447.1"/>
    </source>
</evidence>
<dbReference type="Gene3D" id="3.40.50.720">
    <property type="entry name" value="NAD(P)-binding Rossmann-like Domain"/>
    <property type="match status" value="1"/>
</dbReference>
<reference evidence="2 3" key="1">
    <citation type="submission" date="2020-06" db="EMBL/GenBank/DDBJ databases">
        <title>Actinomadura xiongansis sp. nov., isolated from soil of Baiyangdian.</title>
        <authorList>
            <person name="Zhang X."/>
        </authorList>
    </citation>
    <scope>NUCLEOTIDE SEQUENCE [LARGE SCALE GENOMIC DNA]</scope>
    <source>
        <strain evidence="2 3">HBUM206468</strain>
    </source>
</reference>
<protein>
    <submittedName>
        <fullName evidence="2">NAD-dependent epimerase/dehydratase family protein</fullName>
    </submittedName>
</protein>
<dbReference type="InterPro" id="IPR051783">
    <property type="entry name" value="NAD(P)-dependent_oxidoreduct"/>
</dbReference>
<dbReference type="PANTHER" id="PTHR48079">
    <property type="entry name" value="PROTEIN YEEZ"/>
    <property type="match status" value="1"/>
</dbReference>
<name>A0ABR7LX67_9ACTN</name>
<dbReference type="RefSeq" id="WP_187246496.1">
    <property type="nucleotide sequence ID" value="NZ_BAAAOK010000011.1"/>
</dbReference>
<sequence>MRVVIVGASGNIGTSLVEALSRDGQITSVLGLARRRPDWHPGKTEWAEADIATDDLGPHFRNADAVVHLAWRFQPTHDPIRTWHSNVLGGIRVFQAVADAGVPTLVYSSSVGAYSPGPKDRRVDETWPTHGWPAAAYSREKAYLERVLDTFEREHADRRVVRLRPGFVFKGQAASEQRRLFAGPLLPNPLVRPGLVPILPAPPVEFQALHSLDAAEAFRLALMKDVSGPFNIAAEPVLDVPALAGLLGARAVRVPTWPVRGLLAAAWHLRLVPASPDLLDLVSRLPLMDTTRARRELGWSPRHSALDAVSEFLDGLRAGAGMDTPPLAPDTGRPQRIRELVSRAGHRP</sequence>
<gene>
    <name evidence="2" type="ORF">HKK74_28740</name>
</gene>
<evidence type="ECO:0000259" key="1">
    <source>
        <dbReference type="Pfam" id="PF01370"/>
    </source>
</evidence>
<dbReference type="Pfam" id="PF01370">
    <property type="entry name" value="Epimerase"/>
    <property type="match status" value="1"/>
</dbReference>
<comment type="caution">
    <text evidence="2">The sequence shown here is derived from an EMBL/GenBank/DDBJ whole genome shotgun (WGS) entry which is preliminary data.</text>
</comment>
<dbReference type="EMBL" id="JABVEC010000027">
    <property type="protein sequence ID" value="MBC6469447.1"/>
    <property type="molecule type" value="Genomic_DNA"/>
</dbReference>
<keyword evidence="3" id="KW-1185">Reference proteome</keyword>
<dbReference type="InterPro" id="IPR036291">
    <property type="entry name" value="NAD(P)-bd_dom_sf"/>
</dbReference>
<proteinExistence type="predicted"/>
<evidence type="ECO:0000313" key="3">
    <source>
        <dbReference type="Proteomes" id="UP000805614"/>
    </source>
</evidence>
<feature type="domain" description="NAD-dependent epimerase/dehydratase" evidence="1">
    <location>
        <begin position="3"/>
        <end position="169"/>
    </location>
</feature>
<accession>A0ABR7LX67</accession>
<dbReference type="InterPro" id="IPR001509">
    <property type="entry name" value="Epimerase_deHydtase"/>
</dbReference>
<dbReference type="Proteomes" id="UP000805614">
    <property type="component" value="Unassembled WGS sequence"/>
</dbReference>
<organism evidence="2 3">
    <name type="scientific">Actinomadura alba</name>
    <dbReference type="NCBI Taxonomy" id="406431"/>
    <lineage>
        <taxon>Bacteria</taxon>
        <taxon>Bacillati</taxon>
        <taxon>Actinomycetota</taxon>
        <taxon>Actinomycetes</taxon>
        <taxon>Streptosporangiales</taxon>
        <taxon>Thermomonosporaceae</taxon>
        <taxon>Actinomadura</taxon>
    </lineage>
</organism>
<dbReference type="SUPFAM" id="SSF51735">
    <property type="entry name" value="NAD(P)-binding Rossmann-fold domains"/>
    <property type="match status" value="1"/>
</dbReference>
<dbReference type="PANTHER" id="PTHR48079:SF6">
    <property type="entry name" value="NAD(P)-BINDING DOMAIN-CONTAINING PROTEIN-RELATED"/>
    <property type="match status" value="1"/>
</dbReference>